<dbReference type="Proteomes" id="UP001500839">
    <property type="component" value="Unassembled WGS sequence"/>
</dbReference>
<proteinExistence type="predicted"/>
<evidence type="ECO:0008006" key="4">
    <source>
        <dbReference type="Google" id="ProtNLM"/>
    </source>
</evidence>
<name>A0ABP9CRZ4_9ACTN</name>
<organism evidence="2 3">
    <name type="scientific">Tomitella cavernea</name>
    <dbReference type="NCBI Taxonomy" id="1387982"/>
    <lineage>
        <taxon>Bacteria</taxon>
        <taxon>Bacillati</taxon>
        <taxon>Actinomycetota</taxon>
        <taxon>Actinomycetes</taxon>
        <taxon>Mycobacteriales</taxon>
        <taxon>Tomitella</taxon>
    </lineage>
</organism>
<keyword evidence="3" id="KW-1185">Reference proteome</keyword>
<comment type="caution">
    <text evidence="2">The sequence shown here is derived from an EMBL/GenBank/DDBJ whole genome shotgun (WGS) entry which is preliminary data.</text>
</comment>
<protein>
    <recommendedName>
        <fullName evidence="4">Integrase</fullName>
    </recommendedName>
</protein>
<feature type="compositionally biased region" description="Basic residues" evidence="1">
    <location>
        <begin position="52"/>
        <end position="62"/>
    </location>
</feature>
<evidence type="ECO:0000313" key="2">
    <source>
        <dbReference type="EMBL" id="GAA4817288.1"/>
    </source>
</evidence>
<sequence>MAARAEITAKYARQYARASQKDKGRLLDEVVAVTGWSRDNARRQLRAAAKPRPARPRRRRRPRKYSYDALKVLQRVWAFSGYECGKYLAAAMPTLLDSLERHGELVAGKRLFSS</sequence>
<dbReference type="EMBL" id="BAABKQ010000001">
    <property type="protein sequence ID" value="GAA4817288.1"/>
    <property type="molecule type" value="Genomic_DNA"/>
</dbReference>
<evidence type="ECO:0000256" key="1">
    <source>
        <dbReference type="SAM" id="MobiDB-lite"/>
    </source>
</evidence>
<evidence type="ECO:0000313" key="3">
    <source>
        <dbReference type="Proteomes" id="UP001500839"/>
    </source>
</evidence>
<accession>A0ABP9CRZ4</accession>
<feature type="region of interest" description="Disordered" evidence="1">
    <location>
        <begin position="42"/>
        <end position="62"/>
    </location>
</feature>
<reference evidence="3" key="1">
    <citation type="journal article" date="2019" name="Int. J. Syst. Evol. Microbiol.">
        <title>The Global Catalogue of Microorganisms (GCM) 10K type strain sequencing project: providing services to taxonomists for standard genome sequencing and annotation.</title>
        <authorList>
            <consortium name="The Broad Institute Genomics Platform"/>
            <consortium name="The Broad Institute Genome Sequencing Center for Infectious Disease"/>
            <person name="Wu L."/>
            <person name="Ma J."/>
        </authorList>
    </citation>
    <scope>NUCLEOTIDE SEQUENCE [LARGE SCALE GENOMIC DNA]</scope>
    <source>
        <strain evidence="3">JCM 18542</strain>
    </source>
</reference>
<gene>
    <name evidence="2" type="ORF">GCM10023353_24880</name>
</gene>